<keyword evidence="2" id="KW-0812">Transmembrane</keyword>
<feature type="domain" description="DUF218" evidence="3">
    <location>
        <begin position="66"/>
        <end position="197"/>
    </location>
</feature>
<protein>
    <submittedName>
        <fullName evidence="4">ElyC/SanA/YdcF family protein</fullName>
    </submittedName>
</protein>
<feature type="transmembrane region" description="Helical" evidence="2">
    <location>
        <begin position="29"/>
        <end position="47"/>
    </location>
</feature>
<dbReference type="EMBL" id="BAABHM010000035">
    <property type="protein sequence ID" value="GAA4721407.1"/>
    <property type="molecule type" value="Genomic_DNA"/>
</dbReference>
<comment type="caution">
    <text evidence="4">The sequence shown here is derived from an EMBL/GenBank/DDBJ whole genome shotgun (WGS) entry which is preliminary data.</text>
</comment>
<accession>A0ABP8Y5U8</accession>
<dbReference type="Proteomes" id="UP001500843">
    <property type="component" value="Unassembled WGS sequence"/>
</dbReference>
<evidence type="ECO:0000256" key="2">
    <source>
        <dbReference type="SAM" id="Phobius"/>
    </source>
</evidence>
<evidence type="ECO:0000256" key="1">
    <source>
        <dbReference type="SAM" id="MobiDB-lite"/>
    </source>
</evidence>
<keyword evidence="2" id="KW-0472">Membrane</keyword>
<name>A0ABP8Y5U8_9MICO</name>
<dbReference type="PANTHER" id="PTHR30336:SF6">
    <property type="entry name" value="INTEGRAL MEMBRANE PROTEIN"/>
    <property type="match status" value="1"/>
</dbReference>
<evidence type="ECO:0000313" key="4">
    <source>
        <dbReference type="EMBL" id="GAA4721407.1"/>
    </source>
</evidence>
<reference evidence="5" key="1">
    <citation type="journal article" date="2019" name="Int. J. Syst. Evol. Microbiol.">
        <title>The Global Catalogue of Microorganisms (GCM) 10K type strain sequencing project: providing services to taxonomists for standard genome sequencing and annotation.</title>
        <authorList>
            <consortium name="The Broad Institute Genomics Platform"/>
            <consortium name="The Broad Institute Genome Sequencing Center for Infectious Disease"/>
            <person name="Wu L."/>
            <person name="Ma J."/>
        </authorList>
    </citation>
    <scope>NUCLEOTIDE SEQUENCE [LARGE SCALE GENOMIC DNA]</scope>
    <source>
        <strain evidence="5">JCM 17975</strain>
    </source>
</reference>
<dbReference type="Pfam" id="PF02698">
    <property type="entry name" value="DUF218"/>
    <property type="match status" value="1"/>
</dbReference>
<dbReference type="InterPro" id="IPR003848">
    <property type="entry name" value="DUF218"/>
</dbReference>
<evidence type="ECO:0000259" key="3">
    <source>
        <dbReference type="Pfam" id="PF02698"/>
    </source>
</evidence>
<gene>
    <name evidence="4" type="ORF">GCM10023198_52070</name>
</gene>
<evidence type="ECO:0000313" key="5">
    <source>
        <dbReference type="Proteomes" id="UP001500843"/>
    </source>
</evidence>
<feature type="region of interest" description="Disordered" evidence="1">
    <location>
        <begin position="1"/>
        <end position="20"/>
    </location>
</feature>
<dbReference type="CDD" id="cd06259">
    <property type="entry name" value="YdcF-like"/>
    <property type="match status" value="1"/>
</dbReference>
<organism evidence="4 5">
    <name type="scientific">Promicromonospora umidemergens</name>
    <dbReference type="NCBI Taxonomy" id="629679"/>
    <lineage>
        <taxon>Bacteria</taxon>
        <taxon>Bacillati</taxon>
        <taxon>Actinomycetota</taxon>
        <taxon>Actinomycetes</taxon>
        <taxon>Micrococcales</taxon>
        <taxon>Promicromonosporaceae</taxon>
        <taxon>Promicromonospora</taxon>
    </lineage>
</organism>
<keyword evidence="5" id="KW-1185">Reference proteome</keyword>
<keyword evidence="2" id="KW-1133">Transmembrane helix</keyword>
<dbReference type="PANTHER" id="PTHR30336">
    <property type="entry name" value="INNER MEMBRANE PROTEIN, PROBABLE PERMEASE"/>
    <property type="match status" value="1"/>
</dbReference>
<dbReference type="InterPro" id="IPR051599">
    <property type="entry name" value="Cell_Envelope_Assoc"/>
</dbReference>
<sequence>MPTTPGFAVNPTHQPEQGTVPDVTPLKCTAIVAGVLAVAFIVPVTVVQATGQARVRHDQSEIEKADAVIVLGAGLRADGTPSTYLRRRVEAGAELYRAGIAPTVILSGDAHDNADGTRYDEPGSMRAWLLDNDLGVPDDALVLDREGFNTTATCRRAHDLYGARTAVVVTQDYHLRRTLYSCVEAGLDAVGVGVSAATSVPVQAAWWHVRELPASWKAAVRSLGRRRTS</sequence>
<proteinExistence type="predicted"/>